<dbReference type="InterPro" id="IPR042099">
    <property type="entry name" value="ANL_N_sf"/>
</dbReference>
<dbReference type="EMBL" id="CP073767">
    <property type="protein sequence ID" value="UWZ57493.1"/>
    <property type="molecule type" value="Genomic_DNA"/>
</dbReference>
<sequence>MNIQGTVIAGDAAGFEGSPGPEQQWSLMRERLPLLRVEPDEWVRRMMRWHFSPETGSPFWLRRRERLDFDPLRDVTGVADLHLFGLFDKADLRDAAVRDLLPRGFRDREFRIVETGGTTGKPIRVIDVTRAINDVAIYRAMLEARGVAGGDAVAMAPSGPHAYGHFVSRLLNSWSGATFFIDFDPRWVKHLIRTGGDAGDYVAHLCAQTESLLEDERPSLLFTTSKLLLQLVATLPRPLAGYGVRAVCTGGTSCSPEEARYLREEHLGEVQWIDNYGSTLMGHALPGEPLRPGGSTTYHLPPPLSFIRVVDPAAPHREVAVGERGRILVNTLLEDLFIPNLLERDSAEATAPHPWFPWPGVRHVRPYEAPDAEAVTEGVY</sequence>
<gene>
    <name evidence="2" type="ORF">Daura_15855</name>
</gene>
<evidence type="ECO:0000313" key="3">
    <source>
        <dbReference type="Proteomes" id="UP001058003"/>
    </source>
</evidence>
<dbReference type="SUPFAM" id="SSF56801">
    <property type="entry name" value="Acetyl-CoA synthetase-like"/>
    <property type="match status" value="1"/>
</dbReference>
<keyword evidence="3" id="KW-1185">Reference proteome</keyword>
<name>A0A9Q9IR53_9ACTN</name>
<evidence type="ECO:0008006" key="4">
    <source>
        <dbReference type="Google" id="ProtNLM"/>
    </source>
</evidence>
<dbReference type="KEGG" id="daur:Daura_15855"/>
<evidence type="ECO:0000256" key="1">
    <source>
        <dbReference type="SAM" id="MobiDB-lite"/>
    </source>
</evidence>
<dbReference type="RefSeq" id="WP_211273535.1">
    <property type="nucleotide sequence ID" value="NZ_CP073767.1"/>
</dbReference>
<dbReference type="Gene3D" id="3.40.50.12780">
    <property type="entry name" value="N-terminal domain of ligase-like"/>
    <property type="match status" value="1"/>
</dbReference>
<dbReference type="AlphaFoldDB" id="A0A9Q9IR53"/>
<reference evidence="2" key="1">
    <citation type="submission" date="2021-04" db="EMBL/GenBank/DDBJ databases">
        <title>Dactylosporangium aurantiacum NRRL B-8018 full assembly.</title>
        <authorList>
            <person name="Hartkoorn R.C."/>
            <person name="Beaudoing E."/>
            <person name="Hot D."/>
        </authorList>
    </citation>
    <scope>NUCLEOTIDE SEQUENCE</scope>
    <source>
        <strain evidence="2">NRRL B-8018</strain>
    </source>
</reference>
<feature type="region of interest" description="Disordered" evidence="1">
    <location>
        <begin position="1"/>
        <end position="21"/>
    </location>
</feature>
<organism evidence="2 3">
    <name type="scientific">Dactylosporangium aurantiacum</name>
    <dbReference type="NCBI Taxonomy" id="35754"/>
    <lineage>
        <taxon>Bacteria</taxon>
        <taxon>Bacillati</taxon>
        <taxon>Actinomycetota</taxon>
        <taxon>Actinomycetes</taxon>
        <taxon>Micromonosporales</taxon>
        <taxon>Micromonosporaceae</taxon>
        <taxon>Dactylosporangium</taxon>
    </lineage>
</organism>
<evidence type="ECO:0000313" key="2">
    <source>
        <dbReference type="EMBL" id="UWZ57493.1"/>
    </source>
</evidence>
<accession>A0A9Q9IR53</accession>
<protein>
    <recommendedName>
        <fullName evidence="4">Phenazine antibiotic biosynthesis protein</fullName>
    </recommendedName>
</protein>
<dbReference type="Proteomes" id="UP001058003">
    <property type="component" value="Chromosome"/>
</dbReference>
<proteinExistence type="predicted"/>